<dbReference type="Pfam" id="PF00134">
    <property type="entry name" value="Cyclin_N"/>
    <property type="match status" value="1"/>
</dbReference>
<feature type="domain" description="Cyclin N-terminal" evidence="2">
    <location>
        <begin position="207"/>
        <end position="300"/>
    </location>
</feature>
<dbReference type="CDD" id="cd20557">
    <property type="entry name" value="CYCLIN_ScPCL1-like"/>
    <property type="match status" value="1"/>
</dbReference>
<evidence type="ECO:0000313" key="3">
    <source>
        <dbReference type="EMBL" id="CAE6439485.1"/>
    </source>
</evidence>
<dbReference type="GO" id="GO:0016538">
    <property type="term" value="F:cyclin-dependent protein serine/threonine kinase regulator activity"/>
    <property type="evidence" value="ECO:0007669"/>
    <property type="project" value="TreeGrafter"/>
</dbReference>
<evidence type="ECO:0000259" key="2">
    <source>
        <dbReference type="Pfam" id="PF00134"/>
    </source>
</evidence>
<dbReference type="SUPFAM" id="SSF47954">
    <property type="entry name" value="Cyclin-like"/>
    <property type="match status" value="1"/>
</dbReference>
<organism evidence="3 4">
    <name type="scientific">Rhizoctonia solani</name>
    <dbReference type="NCBI Taxonomy" id="456999"/>
    <lineage>
        <taxon>Eukaryota</taxon>
        <taxon>Fungi</taxon>
        <taxon>Dikarya</taxon>
        <taxon>Basidiomycota</taxon>
        <taxon>Agaricomycotina</taxon>
        <taxon>Agaricomycetes</taxon>
        <taxon>Cantharellales</taxon>
        <taxon>Ceratobasidiaceae</taxon>
        <taxon>Rhizoctonia</taxon>
    </lineage>
</organism>
<evidence type="ECO:0000256" key="1">
    <source>
        <dbReference type="SAM" id="MobiDB-lite"/>
    </source>
</evidence>
<reference evidence="3" key="1">
    <citation type="submission" date="2021-01" db="EMBL/GenBank/DDBJ databases">
        <authorList>
            <person name="Kaushik A."/>
        </authorList>
    </citation>
    <scope>NUCLEOTIDE SEQUENCE</scope>
    <source>
        <strain evidence="3">AG1-1C</strain>
    </source>
</reference>
<gene>
    <name evidence="3" type="ORF">RDB_LOCUS126894</name>
</gene>
<dbReference type="InterPro" id="IPR036915">
    <property type="entry name" value="Cyclin-like_sf"/>
</dbReference>
<sequence length="402" mass="44643">MFELCTLPYLPFLSPRYLSFTVTSTMLSFTTPTTSRPTMQNTTKFALPSYASLPARQPQINRTSHPIGRKITAPVTSGRKAYNRVRSMLSSLMFSKTVKKTKQTAAVVEVSGRDVRAFGGQSVLGYAKNTRIEDCKVLVPVDESRVSGGQLAPKNANTALSQLATVHIDEHYGWAQVAKTSARFLSTLLTCPETLPSDDLAEYYPDLSHFIASVLYKSCLPLCVHQYAVHLIWRLKSFNPDFAPKHTHGTYLTALMLASKHSYDGEYPISDWASIGQNIFEPSQLRDNEWRMCERLGWKLLVHTMDLVKVARKVEMEYGELNEDALVSGQIEHTESEVGLHGMFANSVASSLSELSTPSSRNLSLPWSDWRKDTPSNSSTSTPTQSSDPGCLSSTPSPFFLP</sequence>
<feature type="compositionally biased region" description="Low complexity" evidence="1">
    <location>
        <begin position="375"/>
        <end position="387"/>
    </location>
</feature>
<protein>
    <recommendedName>
        <fullName evidence="2">Cyclin N-terminal domain-containing protein</fullName>
    </recommendedName>
</protein>
<dbReference type="InterPro" id="IPR006671">
    <property type="entry name" value="Cyclin_N"/>
</dbReference>
<dbReference type="GO" id="GO:0005634">
    <property type="term" value="C:nucleus"/>
    <property type="evidence" value="ECO:0007669"/>
    <property type="project" value="TreeGrafter"/>
</dbReference>
<dbReference type="Gene3D" id="1.10.472.10">
    <property type="entry name" value="Cyclin-like"/>
    <property type="match status" value="1"/>
</dbReference>
<dbReference type="PANTHER" id="PTHR15615">
    <property type="match status" value="1"/>
</dbReference>
<feature type="compositionally biased region" description="Polar residues" evidence="1">
    <location>
        <begin position="392"/>
        <end position="402"/>
    </location>
</feature>
<name>A0A8H2XYH8_9AGAM</name>
<dbReference type="GO" id="GO:0019901">
    <property type="term" value="F:protein kinase binding"/>
    <property type="evidence" value="ECO:0007669"/>
    <property type="project" value="InterPro"/>
</dbReference>
<evidence type="ECO:0000313" key="4">
    <source>
        <dbReference type="Proteomes" id="UP000663846"/>
    </source>
</evidence>
<dbReference type="Proteomes" id="UP000663846">
    <property type="component" value="Unassembled WGS sequence"/>
</dbReference>
<proteinExistence type="predicted"/>
<comment type="caution">
    <text evidence="3">The sequence shown here is derived from an EMBL/GenBank/DDBJ whole genome shotgun (WGS) entry which is preliminary data.</text>
</comment>
<dbReference type="GO" id="GO:0000307">
    <property type="term" value="C:cyclin-dependent protein kinase holoenzyme complex"/>
    <property type="evidence" value="ECO:0007669"/>
    <property type="project" value="TreeGrafter"/>
</dbReference>
<feature type="region of interest" description="Disordered" evidence="1">
    <location>
        <begin position="355"/>
        <end position="402"/>
    </location>
</feature>
<accession>A0A8H2XYH8</accession>
<dbReference type="PANTHER" id="PTHR15615:SF108">
    <property type="entry name" value="PROTEIN CNPPD1"/>
    <property type="match status" value="1"/>
</dbReference>
<dbReference type="AlphaFoldDB" id="A0A8H2XYH8"/>
<dbReference type="EMBL" id="CAJMWS010000380">
    <property type="protein sequence ID" value="CAE6439485.1"/>
    <property type="molecule type" value="Genomic_DNA"/>
</dbReference>
<dbReference type="InterPro" id="IPR013922">
    <property type="entry name" value="Cyclin_PHO80-like"/>
</dbReference>